<dbReference type="GO" id="GO:0003676">
    <property type="term" value="F:nucleic acid binding"/>
    <property type="evidence" value="ECO:0007669"/>
    <property type="project" value="InterPro"/>
</dbReference>
<proteinExistence type="predicted"/>
<dbReference type="InterPro" id="IPR001584">
    <property type="entry name" value="Integrase_cat-core"/>
</dbReference>
<dbReference type="GO" id="GO:0015074">
    <property type="term" value="P:DNA integration"/>
    <property type="evidence" value="ECO:0007669"/>
    <property type="project" value="InterPro"/>
</dbReference>
<dbReference type="SUPFAM" id="SSF53098">
    <property type="entry name" value="Ribonuclease H-like"/>
    <property type="match status" value="1"/>
</dbReference>
<dbReference type="Proteomes" id="UP001071110">
    <property type="component" value="Unassembled WGS sequence"/>
</dbReference>
<reference evidence="2" key="1">
    <citation type="submission" date="2022-08" db="EMBL/GenBank/DDBJ databases">
        <title>Corynebacterium sp. nov., isolated from clinical breast specimens.</title>
        <authorList>
            <person name="Zhang T."/>
        </authorList>
    </citation>
    <scope>NUCLEOTIDE SEQUENCE</scope>
    <source>
        <strain evidence="2">CCUG 57942</strain>
    </source>
</reference>
<dbReference type="PROSITE" id="PS50994">
    <property type="entry name" value="INTEGRASE"/>
    <property type="match status" value="1"/>
</dbReference>
<dbReference type="InterPro" id="IPR012337">
    <property type="entry name" value="RNaseH-like_sf"/>
</dbReference>
<dbReference type="Gene3D" id="3.30.420.10">
    <property type="entry name" value="Ribonuclease H-like superfamily/Ribonuclease H"/>
    <property type="match status" value="1"/>
</dbReference>
<dbReference type="InterPro" id="IPR036397">
    <property type="entry name" value="RNaseH_sf"/>
</dbReference>
<comment type="caution">
    <text evidence="2">The sequence shown here is derived from an EMBL/GenBank/DDBJ whole genome shotgun (WGS) entry which is preliminary data.</text>
</comment>
<feature type="domain" description="Integrase catalytic" evidence="1">
    <location>
        <begin position="1"/>
        <end position="73"/>
    </location>
</feature>
<name>A0A9Q4IJG1_9CORY</name>
<keyword evidence="3" id="KW-1185">Reference proteome</keyword>
<dbReference type="EMBL" id="JANRML010000110">
    <property type="protein sequence ID" value="MCZ2221975.1"/>
    <property type="molecule type" value="Genomic_DNA"/>
</dbReference>
<organism evidence="2 3">
    <name type="scientific">Corynebacterium pilbarense</name>
    <dbReference type="NCBI Taxonomy" id="1288393"/>
    <lineage>
        <taxon>Bacteria</taxon>
        <taxon>Bacillati</taxon>
        <taxon>Actinomycetota</taxon>
        <taxon>Actinomycetes</taxon>
        <taxon>Mycobacteriales</taxon>
        <taxon>Corynebacteriaceae</taxon>
        <taxon>Corynebacterium</taxon>
    </lineage>
</organism>
<protein>
    <recommendedName>
        <fullName evidence="1">Integrase catalytic domain-containing protein</fullName>
    </recommendedName>
</protein>
<dbReference type="AlphaFoldDB" id="A0A9Q4IJG1"/>
<feature type="non-terminal residue" evidence="2">
    <location>
        <position position="1"/>
    </location>
</feature>
<gene>
    <name evidence="2" type="ORF">NUW87_11500</name>
</gene>
<sequence>RLGFSHEFASPYYPQSNGQVEAVNKVLKTMLQRTVNKHKTNWHHMLFSTLWAYRTTVKTATSFTPFHLVHGVEATLPIECEIPTLRTAIEILPDTAPMEQRLLNLESLDEDRRSSLQNNEAAKKRSKATFDRHVNLRSFHEGDLVLAYDIAHDTFGHGKFESLWHGPYIIQQCLTKGAYILASPEGLALKEPVNGLYLKKFYA</sequence>
<dbReference type="PANTHER" id="PTHR48475">
    <property type="entry name" value="RIBONUCLEASE H"/>
    <property type="match status" value="1"/>
</dbReference>
<evidence type="ECO:0000259" key="1">
    <source>
        <dbReference type="PROSITE" id="PS50994"/>
    </source>
</evidence>
<accession>A0A9Q4IJG1</accession>
<evidence type="ECO:0000313" key="3">
    <source>
        <dbReference type="Proteomes" id="UP001071110"/>
    </source>
</evidence>
<evidence type="ECO:0000313" key="2">
    <source>
        <dbReference type="EMBL" id="MCZ2221975.1"/>
    </source>
</evidence>
<feature type="non-terminal residue" evidence="2">
    <location>
        <position position="203"/>
    </location>
</feature>
<dbReference type="PANTHER" id="PTHR48475:SF1">
    <property type="entry name" value="RNASE H TYPE-1 DOMAIN-CONTAINING PROTEIN"/>
    <property type="match status" value="1"/>
</dbReference>